<dbReference type="AlphaFoldDB" id="A0A842HBP5"/>
<dbReference type="RefSeq" id="WP_185674855.1">
    <property type="nucleotide sequence ID" value="NZ_JACHVB010000016.1"/>
</dbReference>
<keyword evidence="3" id="KW-1185">Reference proteome</keyword>
<evidence type="ECO:0000256" key="1">
    <source>
        <dbReference type="SAM" id="MobiDB-lite"/>
    </source>
</evidence>
<reference evidence="2 3" key="1">
    <citation type="submission" date="2020-07" db="EMBL/GenBank/DDBJ databases">
        <authorList>
            <person name="Feng X."/>
        </authorList>
    </citation>
    <scope>NUCLEOTIDE SEQUENCE [LARGE SCALE GENOMIC DNA]</scope>
    <source>
        <strain evidence="2 3">JCM31066</strain>
    </source>
</reference>
<evidence type="ECO:0000313" key="3">
    <source>
        <dbReference type="Proteomes" id="UP000546464"/>
    </source>
</evidence>
<dbReference type="Proteomes" id="UP000546464">
    <property type="component" value="Unassembled WGS sequence"/>
</dbReference>
<name>A0A842HBP5_9BACT</name>
<accession>A0A842HBP5</accession>
<comment type="caution">
    <text evidence="2">The sequence shown here is derived from an EMBL/GenBank/DDBJ whole genome shotgun (WGS) entry which is preliminary data.</text>
</comment>
<evidence type="ECO:0000313" key="2">
    <source>
        <dbReference type="EMBL" id="MBC2593855.1"/>
    </source>
</evidence>
<dbReference type="EMBL" id="JACHVB010000016">
    <property type="protein sequence ID" value="MBC2593855.1"/>
    <property type="molecule type" value="Genomic_DNA"/>
</dbReference>
<feature type="region of interest" description="Disordered" evidence="1">
    <location>
        <begin position="1"/>
        <end position="25"/>
    </location>
</feature>
<protein>
    <submittedName>
        <fullName evidence="2">Uncharacterized protein</fullName>
    </submittedName>
</protein>
<gene>
    <name evidence="2" type="ORF">H5P28_06235</name>
</gene>
<sequence length="96" mass="10508">MSAQPLAKSPQPGRVAKPEDLSVPEDDCDIGNMRILVAHIVEEWEKLKRSGYLDNASIDDILDLINELQPVFDIADELQEILARRTGGGQAGSHSV</sequence>
<proteinExistence type="predicted"/>
<organism evidence="2 3">
    <name type="scientific">Ruficoccus amylovorans</name>
    <dbReference type="NCBI Taxonomy" id="1804625"/>
    <lineage>
        <taxon>Bacteria</taxon>
        <taxon>Pseudomonadati</taxon>
        <taxon>Verrucomicrobiota</taxon>
        <taxon>Opitutia</taxon>
        <taxon>Puniceicoccales</taxon>
        <taxon>Cerasicoccaceae</taxon>
        <taxon>Ruficoccus</taxon>
    </lineage>
</organism>